<feature type="transmembrane region" description="Helical" evidence="6">
    <location>
        <begin position="6"/>
        <end position="24"/>
    </location>
</feature>
<organism evidence="8">
    <name type="scientific">hydrothermal vent metagenome</name>
    <dbReference type="NCBI Taxonomy" id="652676"/>
    <lineage>
        <taxon>unclassified sequences</taxon>
        <taxon>metagenomes</taxon>
        <taxon>ecological metagenomes</taxon>
    </lineage>
</organism>
<evidence type="ECO:0000313" key="8">
    <source>
        <dbReference type="EMBL" id="VAW87636.1"/>
    </source>
</evidence>
<name>A0A3B1A412_9ZZZZ</name>
<protein>
    <submittedName>
        <fullName evidence="8">Mg(2+)-transport-ATPase-associated protein MgtC</fullName>
    </submittedName>
</protein>
<dbReference type="Pfam" id="PF02308">
    <property type="entry name" value="MgtC"/>
    <property type="match status" value="1"/>
</dbReference>
<gene>
    <name evidence="8" type="ORF">MNBD_GAMMA17-1070</name>
</gene>
<reference evidence="8" key="1">
    <citation type="submission" date="2018-06" db="EMBL/GenBank/DDBJ databases">
        <authorList>
            <person name="Zhirakovskaya E."/>
        </authorList>
    </citation>
    <scope>NUCLEOTIDE SEQUENCE</scope>
</reference>
<keyword evidence="5 6" id="KW-0472">Membrane</keyword>
<evidence type="ECO:0000256" key="2">
    <source>
        <dbReference type="ARBA" id="ARBA00022475"/>
    </source>
</evidence>
<feature type="transmembrane region" description="Helical" evidence="6">
    <location>
        <begin position="74"/>
        <end position="91"/>
    </location>
</feature>
<dbReference type="AlphaFoldDB" id="A0A3B1A412"/>
<dbReference type="EMBL" id="UOFQ01000069">
    <property type="protein sequence ID" value="VAW87636.1"/>
    <property type="molecule type" value="Genomic_DNA"/>
</dbReference>
<keyword evidence="4 6" id="KW-1133">Transmembrane helix</keyword>
<evidence type="ECO:0000256" key="3">
    <source>
        <dbReference type="ARBA" id="ARBA00022692"/>
    </source>
</evidence>
<proteinExistence type="predicted"/>
<feature type="transmembrane region" description="Helical" evidence="6">
    <location>
        <begin position="98"/>
        <end position="116"/>
    </location>
</feature>
<evidence type="ECO:0000256" key="5">
    <source>
        <dbReference type="ARBA" id="ARBA00023136"/>
    </source>
</evidence>
<keyword evidence="3 6" id="KW-0812">Transmembrane</keyword>
<accession>A0A3B1A412</accession>
<dbReference type="PANTHER" id="PTHR33778:SF1">
    <property type="entry name" value="MAGNESIUM TRANSPORTER YHID-RELATED"/>
    <property type="match status" value="1"/>
</dbReference>
<keyword evidence="2" id="KW-1003">Cell membrane</keyword>
<dbReference type="PRINTS" id="PR01837">
    <property type="entry name" value="MGTCSAPBPROT"/>
</dbReference>
<dbReference type="PANTHER" id="PTHR33778">
    <property type="entry name" value="PROTEIN MGTC"/>
    <property type="match status" value="1"/>
</dbReference>
<evidence type="ECO:0000256" key="4">
    <source>
        <dbReference type="ARBA" id="ARBA00022989"/>
    </source>
</evidence>
<dbReference type="InterPro" id="IPR003416">
    <property type="entry name" value="MgtC/SapB/SrpB/YhiD_fam"/>
</dbReference>
<dbReference type="InterPro" id="IPR049177">
    <property type="entry name" value="MgtC_SapB_SrpB_YhiD_N"/>
</dbReference>
<comment type="subcellular location">
    <subcellularLocation>
        <location evidence="1">Cell membrane</location>
        <topology evidence="1">Multi-pass membrane protein</topology>
    </subcellularLocation>
</comment>
<sequence>MENELVVTTVRLLLAALAGGLIGLERSHHGRPAGFRTHTLVCVSAALLMVLGVFQWDLVLHAPIETIRVDPTRMAQGIMTGIGFLGAGVIFKERLSVRGLTTAASIWITASIGVVIGMGLYYAGFLATMITLGVLSLFRWVERVIPSVHYGQLVVRFRRHEIMPEDDLRALISEHTINSAKLSYQLDREGKIFQYQMTIDAIDTTNFKRLTETLTNMENVLEFTLVPTGD</sequence>
<feature type="transmembrane region" description="Helical" evidence="6">
    <location>
        <begin position="36"/>
        <end position="54"/>
    </location>
</feature>
<feature type="domain" description="MgtC/SapB/SrpB/YhiD N-terminal" evidence="7">
    <location>
        <begin position="12"/>
        <end position="143"/>
    </location>
</feature>
<dbReference type="GO" id="GO:0005886">
    <property type="term" value="C:plasma membrane"/>
    <property type="evidence" value="ECO:0007669"/>
    <property type="project" value="UniProtKB-SubCell"/>
</dbReference>
<evidence type="ECO:0000256" key="1">
    <source>
        <dbReference type="ARBA" id="ARBA00004651"/>
    </source>
</evidence>
<evidence type="ECO:0000256" key="6">
    <source>
        <dbReference type="SAM" id="Phobius"/>
    </source>
</evidence>
<evidence type="ECO:0000259" key="7">
    <source>
        <dbReference type="Pfam" id="PF02308"/>
    </source>
</evidence>